<protein>
    <recommendedName>
        <fullName evidence="4">Secreted protein</fullName>
    </recommendedName>
</protein>
<sequence>MELYRVAVFLCFVCLFVAVETRTRRASPKKLLRGKKVDPTANGRAENGASRSAVRPAAVFRRGVLAVEETAGAPGQEDAGRFNRKKKTLSLQGIPGFTSTAPFDIKWQNVPYLLSICHHSSPRFLMMISRTSDVTSFRTLSMDSSVLQNRTTFPS</sequence>
<name>A0ABV0MPA5_9TELE</name>
<evidence type="ECO:0000313" key="3">
    <source>
        <dbReference type="Proteomes" id="UP001476798"/>
    </source>
</evidence>
<gene>
    <name evidence="2" type="ORF">GOODEAATRI_004336</name>
</gene>
<reference evidence="2 3" key="1">
    <citation type="submission" date="2021-06" db="EMBL/GenBank/DDBJ databases">
        <authorList>
            <person name="Palmer J.M."/>
        </authorList>
    </citation>
    <scope>NUCLEOTIDE SEQUENCE [LARGE SCALE GENOMIC DNA]</scope>
    <source>
        <strain evidence="2 3">GA_2019</strain>
        <tissue evidence="2">Muscle</tissue>
    </source>
</reference>
<keyword evidence="1" id="KW-0732">Signal</keyword>
<organism evidence="2 3">
    <name type="scientific">Goodea atripinnis</name>
    <dbReference type="NCBI Taxonomy" id="208336"/>
    <lineage>
        <taxon>Eukaryota</taxon>
        <taxon>Metazoa</taxon>
        <taxon>Chordata</taxon>
        <taxon>Craniata</taxon>
        <taxon>Vertebrata</taxon>
        <taxon>Euteleostomi</taxon>
        <taxon>Actinopterygii</taxon>
        <taxon>Neopterygii</taxon>
        <taxon>Teleostei</taxon>
        <taxon>Neoteleostei</taxon>
        <taxon>Acanthomorphata</taxon>
        <taxon>Ovalentaria</taxon>
        <taxon>Atherinomorphae</taxon>
        <taxon>Cyprinodontiformes</taxon>
        <taxon>Goodeidae</taxon>
        <taxon>Goodea</taxon>
    </lineage>
</organism>
<dbReference type="Proteomes" id="UP001476798">
    <property type="component" value="Unassembled WGS sequence"/>
</dbReference>
<keyword evidence="3" id="KW-1185">Reference proteome</keyword>
<comment type="caution">
    <text evidence="2">The sequence shown here is derived from an EMBL/GenBank/DDBJ whole genome shotgun (WGS) entry which is preliminary data.</text>
</comment>
<dbReference type="EMBL" id="JAHRIO010010178">
    <property type="protein sequence ID" value="MEQ2160908.1"/>
    <property type="molecule type" value="Genomic_DNA"/>
</dbReference>
<evidence type="ECO:0000256" key="1">
    <source>
        <dbReference type="SAM" id="SignalP"/>
    </source>
</evidence>
<accession>A0ABV0MPA5</accession>
<evidence type="ECO:0000313" key="2">
    <source>
        <dbReference type="EMBL" id="MEQ2160908.1"/>
    </source>
</evidence>
<proteinExistence type="predicted"/>
<feature type="chain" id="PRO_5045963755" description="Secreted protein" evidence="1">
    <location>
        <begin position="22"/>
        <end position="155"/>
    </location>
</feature>
<feature type="signal peptide" evidence="1">
    <location>
        <begin position="1"/>
        <end position="21"/>
    </location>
</feature>
<evidence type="ECO:0008006" key="4">
    <source>
        <dbReference type="Google" id="ProtNLM"/>
    </source>
</evidence>